<dbReference type="Proteomes" id="UP000183410">
    <property type="component" value="Unassembled WGS sequence"/>
</dbReference>
<accession>A0A1I2A612</accession>
<dbReference type="RefSeq" id="WP_156182259.1">
    <property type="nucleotide sequence ID" value="NZ_FONN01000002.1"/>
</dbReference>
<keyword evidence="1" id="KW-1133">Transmembrane helix</keyword>
<sequence>MNLSGGDQRRTRSSNPFLYLFFKWISLTSSAVIVLLSLWWLIQFLFQSTVVEEQ</sequence>
<name>A0A1I2A612_9BACL</name>
<dbReference type="OrthoDB" id="9870359at2"/>
<protein>
    <submittedName>
        <fullName evidence="2">Uncharacterized protein</fullName>
    </submittedName>
</protein>
<reference evidence="3" key="1">
    <citation type="submission" date="2016-10" db="EMBL/GenBank/DDBJ databases">
        <authorList>
            <person name="Varghese N."/>
            <person name="Submissions S."/>
        </authorList>
    </citation>
    <scope>NUCLEOTIDE SEQUENCE [LARGE SCALE GENOMIC DNA]</scope>
    <source>
        <strain evidence="3">CGMCC 1.10223</strain>
    </source>
</reference>
<gene>
    <name evidence="2" type="ORF">SAMN04487969_102258</name>
</gene>
<evidence type="ECO:0000313" key="2">
    <source>
        <dbReference type="EMBL" id="SFE38210.1"/>
    </source>
</evidence>
<proteinExistence type="predicted"/>
<keyword evidence="3" id="KW-1185">Reference proteome</keyword>
<dbReference type="EMBL" id="FONN01000002">
    <property type="protein sequence ID" value="SFE38210.1"/>
    <property type="molecule type" value="Genomic_DNA"/>
</dbReference>
<organism evidence="2 3">
    <name type="scientific">Paenibacillus algorifonticola</name>
    <dbReference type="NCBI Taxonomy" id="684063"/>
    <lineage>
        <taxon>Bacteria</taxon>
        <taxon>Bacillati</taxon>
        <taxon>Bacillota</taxon>
        <taxon>Bacilli</taxon>
        <taxon>Bacillales</taxon>
        <taxon>Paenibacillaceae</taxon>
        <taxon>Paenibacillus</taxon>
    </lineage>
</organism>
<keyword evidence="1" id="KW-0812">Transmembrane</keyword>
<evidence type="ECO:0000256" key="1">
    <source>
        <dbReference type="SAM" id="Phobius"/>
    </source>
</evidence>
<dbReference type="AlphaFoldDB" id="A0A1I2A612"/>
<evidence type="ECO:0000313" key="3">
    <source>
        <dbReference type="Proteomes" id="UP000183410"/>
    </source>
</evidence>
<feature type="transmembrane region" description="Helical" evidence="1">
    <location>
        <begin position="21"/>
        <end position="42"/>
    </location>
</feature>
<keyword evidence="1" id="KW-0472">Membrane</keyword>